<proteinExistence type="predicted"/>
<sequence length="41" mass="4847">LQGQQIKKFNLRYIPRWKYCPACDAMWKTEVTFLEKGLGGK</sequence>
<organism evidence="1">
    <name type="scientific">marine sediment metagenome</name>
    <dbReference type="NCBI Taxonomy" id="412755"/>
    <lineage>
        <taxon>unclassified sequences</taxon>
        <taxon>metagenomes</taxon>
        <taxon>ecological metagenomes</taxon>
    </lineage>
</organism>
<dbReference type="EMBL" id="LAZR01035366">
    <property type="protein sequence ID" value="KKL27711.1"/>
    <property type="molecule type" value="Genomic_DNA"/>
</dbReference>
<evidence type="ECO:0000313" key="1">
    <source>
        <dbReference type="EMBL" id="KKL27711.1"/>
    </source>
</evidence>
<reference evidence="1" key="1">
    <citation type="journal article" date="2015" name="Nature">
        <title>Complex archaea that bridge the gap between prokaryotes and eukaryotes.</title>
        <authorList>
            <person name="Spang A."/>
            <person name="Saw J.H."/>
            <person name="Jorgensen S.L."/>
            <person name="Zaremba-Niedzwiedzka K."/>
            <person name="Martijn J."/>
            <person name="Lind A.E."/>
            <person name="van Eijk R."/>
            <person name="Schleper C."/>
            <person name="Guy L."/>
            <person name="Ettema T.J."/>
        </authorList>
    </citation>
    <scope>NUCLEOTIDE SEQUENCE</scope>
</reference>
<comment type="caution">
    <text evidence="1">The sequence shown here is derived from an EMBL/GenBank/DDBJ whole genome shotgun (WGS) entry which is preliminary data.</text>
</comment>
<gene>
    <name evidence="1" type="ORF">LCGC14_2382470</name>
</gene>
<name>A0A0F9ECZ6_9ZZZZ</name>
<feature type="non-terminal residue" evidence="1">
    <location>
        <position position="1"/>
    </location>
</feature>
<dbReference type="AlphaFoldDB" id="A0A0F9ECZ6"/>
<protein>
    <submittedName>
        <fullName evidence="1">Uncharacterized protein</fullName>
    </submittedName>
</protein>
<accession>A0A0F9ECZ6</accession>